<reference evidence="1" key="2">
    <citation type="journal article" date="2015" name="Fish Shellfish Immunol.">
        <title>Early steps in the European eel (Anguilla anguilla)-Vibrio vulnificus interaction in the gills: Role of the RtxA13 toxin.</title>
        <authorList>
            <person name="Callol A."/>
            <person name="Pajuelo D."/>
            <person name="Ebbesson L."/>
            <person name="Teles M."/>
            <person name="MacKenzie S."/>
            <person name="Amaro C."/>
        </authorList>
    </citation>
    <scope>NUCLEOTIDE SEQUENCE</scope>
</reference>
<evidence type="ECO:0000313" key="1">
    <source>
        <dbReference type="EMBL" id="JAH44591.1"/>
    </source>
</evidence>
<sequence>MLRIRFAFYQQENSCALMCFHN</sequence>
<proteinExistence type="predicted"/>
<reference evidence="1" key="1">
    <citation type="submission" date="2014-11" db="EMBL/GenBank/DDBJ databases">
        <authorList>
            <person name="Amaro Gonzalez C."/>
        </authorList>
    </citation>
    <scope>NUCLEOTIDE SEQUENCE</scope>
</reference>
<organism evidence="1">
    <name type="scientific">Anguilla anguilla</name>
    <name type="common">European freshwater eel</name>
    <name type="synonym">Muraena anguilla</name>
    <dbReference type="NCBI Taxonomy" id="7936"/>
    <lineage>
        <taxon>Eukaryota</taxon>
        <taxon>Metazoa</taxon>
        <taxon>Chordata</taxon>
        <taxon>Craniata</taxon>
        <taxon>Vertebrata</taxon>
        <taxon>Euteleostomi</taxon>
        <taxon>Actinopterygii</taxon>
        <taxon>Neopterygii</taxon>
        <taxon>Teleostei</taxon>
        <taxon>Anguilliformes</taxon>
        <taxon>Anguillidae</taxon>
        <taxon>Anguilla</taxon>
    </lineage>
</organism>
<dbReference type="AlphaFoldDB" id="A0A0E9STE9"/>
<protein>
    <submittedName>
        <fullName evidence="1">Uncharacterized protein</fullName>
    </submittedName>
</protein>
<name>A0A0E9STE9_ANGAN</name>
<dbReference type="EMBL" id="GBXM01063986">
    <property type="protein sequence ID" value="JAH44591.1"/>
    <property type="molecule type" value="Transcribed_RNA"/>
</dbReference>
<accession>A0A0E9STE9</accession>